<organism evidence="1 2">
    <name type="scientific">Chilo suppressalis</name>
    <name type="common">Asiatic rice borer moth</name>
    <dbReference type="NCBI Taxonomy" id="168631"/>
    <lineage>
        <taxon>Eukaryota</taxon>
        <taxon>Metazoa</taxon>
        <taxon>Ecdysozoa</taxon>
        <taxon>Arthropoda</taxon>
        <taxon>Hexapoda</taxon>
        <taxon>Insecta</taxon>
        <taxon>Pterygota</taxon>
        <taxon>Neoptera</taxon>
        <taxon>Endopterygota</taxon>
        <taxon>Lepidoptera</taxon>
        <taxon>Glossata</taxon>
        <taxon>Ditrysia</taxon>
        <taxon>Pyraloidea</taxon>
        <taxon>Crambidae</taxon>
        <taxon>Crambinae</taxon>
        <taxon>Chilo</taxon>
    </lineage>
</organism>
<reference evidence="1" key="1">
    <citation type="submission" date="2021-12" db="EMBL/GenBank/DDBJ databases">
        <authorList>
            <person name="King R."/>
        </authorList>
    </citation>
    <scope>NUCLEOTIDE SEQUENCE</scope>
</reference>
<accession>A0ABN8L7W2</accession>
<proteinExistence type="predicted"/>
<sequence length="162" mass="19132">MSRYLRPDRFDVGPNSTEADLKWSHWRFTFENFLTKECTTETKDTMQLNVLVNHLSPTLFSYIRGVKSYDIAMKTLEEIHVKPKNEILSRHLQAIRIQKPEESVFMACRDMEKCESSRREIVLETNNKYVYCRHCDRASTFHRTTLVRGDGVTKLQIKLEGR</sequence>
<gene>
    <name evidence="1" type="ORF">CHILSU_LOCUS4960</name>
</gene>
<evidence type="ECO:0000313" key="2">
    <source>
        <dbReference type="Proteomes" id="UP001153292"/>
    </source>
</evidence>
<name>A0ABN8L7W2_CHISP</name>
<dbReference type="Proteomes" id="UP001153292">
    <property type="component" value="Chromosome 2"/>
</dbReference>
<evidence type="ECO:0000313" key="1">
    <source>
        <dbReference type="EMBL" id="CAH2985073.1"/>
    </source>
</evidence>
<keyword evidence="2" id="KW-1185">Reference proteome</keyword>
<protein>
    <submittedName>
        <fullName evidence="1">Uncharacterized protein</fullName>
    </submittedName>
</protein>
<dbReference type="EMBL" id="OU963895">
    <property type="protein sequence ID" value="CAH2985073.1"/>
    <property type="molecule type" value="Genomic_DNA"/>
</dbReference>